<reference evidence="2" key="1">
    <citation type="submission" date="2020-11" db="EMBL/GenBank/DDBJ databases">
        <title>Adaptations for nitrogen fixation in a non-lichenized fungal sporocarp promotes dispersal by wood-feeding termites.</title>
        <authorList>
            <consortium name="DOE Joint Genome Institute"/>
            <person name="Koch R.A."/>
            <person name="Yoon G."/>
            <person name="Arayal U."/>
            <person name="Lail K."/>
            <person name="Amirebrahimi M."/>
            <person name="Labutti K."/>
            <person name="Lipzen A."/>
            <person name="Riley R."/>
            <person name="Barry K."/>
            <person name="Henrissat B."/>
            <person name="Grigoriev I.V."/>
            <person name="Herr J.R."/>
            <person name="Aime M.C."/>
        </authorList>
    </citation>
    <scope>NUCLEOTIDE SEQUENCE</scope>
    <source>
        <strain evidence="2">MCA 3950</strain>
    </source>
</reference>
<dbReference type="SUPFAM" id="SSF54236">
    <property type="entry name" value="Ubiquitin-like"/>
    <property type="match status" value="1"/>
</dbReference>
<dbReference type="EMBL" id="MU250524">
    <property type="protein sequence ID" value="KAG7451696.1"/>
    <property type="molecule type" value="Genomic_DNA"/>
</dbReference>
<dbReference type="InterPro" id="IPR000626">
    <property type="entry name" value="Ubiquitin-like_dom"/>
</dbReference>
<dbReference type="RefSeq" id="XP_043045196.1">
    <property type="nucleotide sequence ID" value="XM_043182680.1"/>
</dbReference>
<evidence type="ECO:0000313" key="2">
    <source>
        <dbReference type="EMBL" id="KAG7451696.1"/>
    </source>
</evidence>
<protein>
    <recommendedName>
        <fullName evidence="1">Ubiquitin-like domain-containing protein</fullName>
    </recommendedName>
</protein>
<dbReference type="Proteomes" id="UP000812287">
    <property type="component" value="Unassembled WGS sequence"/>
</dbReference>
<dbReference type="PANTHER" id="PTHR10666">
    <property type="entry name" value="UBIQUITIN"/>
    <property type="match status" value="1"/>
</dbReference>
<organism evidence="2 3">
    <name type="scientific">Guyanagaster necrorhizus</name>
    <dbReference type="NCBI Taxonomy" id="856835"/>
    <lineage>
        <taxon>Eukaryota</taxon>
        <taxon>Fungi</taxon>
        <taxon>Dikarya</taxon>
        <taxon>Basidiomycota</taxon>
        <taxon>Agaricomycotina</taxon>
        <taxon>Agaricomycetes</taxon>
        <taxon>Agaricomycetidae</taxon>
        <taxon>Agaricales</taxon>
        <taxon>Marasmiineae</taxon>
        <taxon>Physalacriaceae</taxon>
        <taxon>Guyanagaster</taxon>
    </lineage>
</organism>
<dbReference type="Pfam" id="PF00240">
    <property type="entry name" value="ubiquitin"/>
    <property type="match status" value="1"/>
</dbReference>
<accession>A0A9P7W1P2</accession>
<sequence length="63" mass="7445">VQDREGIPFDQQWLIFGGKQLKFTRRLSNYNITNDYTLHLVLKHKGDKPVIYLFTPLPLKETV</sequence>
<dbReference type="PROSITE" id="PS50053">
    <property type="entry name" value="UBIQUITIN_2"/>
    <property type="match status" value="1"/>
</dbReference>
<gene>
    <name evidence="2" type="ORF">BT62DRAFT_881729</name>
</gene>
<dbReference type="InterPro" id="IPR019956">
    <property type="entry name" value="Ubiquitin_dom"/>
</dbReference>
<name>A0A9P7W1P2_9AGAR</name>
<dbReference type="PRINTS" id="PR00348">
    <property type="entry name" value="UBIQUITIN"/>
</dbReference>
<dbReference type="AlphaFoldDB" id="A0A9P7W1P2"/>
<dbReference type="GeneID" id="66104977"/>
<feature type="non-terminal residue" evidence="2">
    <location>
        <position position="1"/>
    </location>
</feature>
<feature type="domain" description="Ubiquitin-like" evidence="1">
    <location>
        <begin position="1"/>
        <end position="47"/>
    </location>
</feature>
<comment type="caution">
    <text evidence="2">The sequence shown here is derived from an EMBL/GenBank/DDBJ whole genome shotgun (WGS) entry which is preliminary data.</text>
</comment>
<evidence type="ECO:0000259" key="1">
    <source>
        <dbReference type="PROSITE" id="PS50053"/>
    </source>
</evidence>
<evidence type="ECO:0000313" key="3">
    <source>
        <dbReference type="Proteomes" id="UP000812287"/>
    </source>
</evidence>
<dbReference type="InterPro" id="IPR029071">
    <property type="entry name" value="Ubiquitin-like_domsf"/>
</dbReference>
<dbReference type="InterPro" id="IPR050158">
    <property type="entry name" value="Ubiquitin_ubiquitin-like"/>
</dbReference>
<keyword evidence="3" id="KW-1185">Reference proteome</keyword>
<dbReference type="OrthoDB" id="428577at2759"/>
<dbReference type="Gene3D" id="3.10.20.90">
    <property type="entry name" value="Phosphatidylinositol 3-kinase Catalytic Subunit, Chain A, domain 1"/>
    <property type="match status" value="1"/>
</dbReference>
<proteinExistence type="predicted"/>